<dbReference type="InterPro" id="IPR050401">
    <property type="entry name" value="Cyclic_nucleotide_synthase"/>
</dbReference>
<keyword evidence="11" id="KW-1185">Reference proteome</keyword>
<dbReference type="GO" id="GO:0004016">
    <property type="term" value="F:adenylate cyclase activity"/>
    <property type="evidence" value="ECO:0007669"/>
    <property type="project" value="TreeGrafter"/>
</dbReference>
<evidence type="ECO:0000256" key="6">
    <source>
        <dbReference type="ARBA" id="ARBA00023239"/>
    </source>
</evidence>
<dbReference type="Gene3D" id="3.30.70.1230">
    <property type="entry name" value="Nucleotide cyclase"/>
    <property type="match status" value="1"/>
</dbReference>
<evidence type="ECO:0000259" key="9">
    <source>
        <dbReference type="PROSITE" id="PS50125"/>
    </source>
</evidence>
<evidence type="ECO:0000256" key="2">
    <source>
        <dbReference type="ARBA" id="ARBA00022692"/>
    </source>
</evidence>
<evidence type="ECO:0000256" key="4">
    <source>
        <dbReference type="ARBA" id="ARBA00022989"/>
    </source>
</evidence>
<feature type="compositionally biased region" description="Low complexity" evidence="8">
    <location>
        <begin position="390"/>
        <end position="400"/>
    </location>
</feature>
<dbReference type="GO" id="GO:0005886">
    <property type="term" value="C:plasma membrane"/>
    <property type="evidence" value="ECO:0007669"/>
    <property type="project" value="TreeGrafter"/>
</dbReference>
<gene>
    <name evidence="10" type="ORF">AMAG_04266</name>
</gene>
<keyword evidence="3" id="KW-0547">Nucleotide-binding</keyword>
<dbReference type="OrthoDB" id="60033at2759"/>
<dbReference type="CDD" id="cd07302">
    <property type="entry name" value="CHD"/>
    <property type="match status" value="1"/>
</dbReference>
<feature type="region of interest" description="Disordered" evidence="8">
    <location>
        <begin position="370"/>
        <end position="422"/>
    </location>
</feature>
<feature type="domain" description="Guanylate cyclase" evidence="9">
    <location>
        <begin position="553"/>
        <end position="705"/>
    </location>
</feature>
<organism evidence="10 11">
    <name type="scientific">Allomyces macrogynus (strain ATCC 38327)</name>
    <name type="common">Allomyces javanicus var. macrogynus</name>
    <dbReference type="NCBI Taxonomy" id="578462"/>
    <lineage>
        <taxon>Eukaryota</taxon>
        <taxon>Fungi</taxon>
        <taxon>Fungi incertae sedis</taxon>
        <taxon>Blastocladiomycota</taxon>
        <taxon>Blastocladiomycetes</taxon>
        <taxon>Blastocladiales</taxon>
        <taxon>Blastocladiaceae</taxon>
        <taxon>Allomyces</taxon>
    </lineage>
</organism>
<evidence type="ECO:0000256" key="5">
    <source>
        <dbReference type="ARBA" id="ARBA00023136"/>
    </source>
</evidence>
<keyword evidence="7" id="KW-0175">Coiled coil</keyword>
<evidence type="ECO:0000256" key="1">
    <source>
        <dbReference type="ARBA" id="ARBA00004370"/>
    </source>
</evidence>
<accession>A0A0L0S893</accession>
<evidence type="ECO:0000313" key="11">
    <source>
        <dbReference type="Proteomes" id="UP000054350"/>
    </source>
</evidence>
<keyword evidence="2" id="KW-0812">Transmembrane</keyword>
<evidence type="ECO:0000256" key="3">
    <source>
        <dbReference type="ARBA" id="ARBA00022741"/>
    </source>
</evidence>
<dbReference type="Proteomes" id="UP000054350">
    <property type="component" value="Unassembled WGS sequence"/>
</dbReference>
<dbReference type="InterPro" id="IPR001054">
    <property type="entry name" value="A/G_cyclase"/>
</dbReference>
<feature type="coiled-coil region" evidence="7">
    <location>
        <begin position="131"/>
        <end position="162"/>
    </location>
</feature>
<keyword evidence="6" id="KW-0456">Lyase</keyword>
<dbReference type="GO" id="GO:0004383">
    <property type="term" value="F:guanylate cyclase activity"/>
    <property type="evidence" value="ECO:0007669"/>
    <property type="project" value="TreeGrafter"/>
</dbReference>
<sequence>MSVTMEGTTMSLGGSQVDELRTDAELQAFLQLTTIEDKAMSLALERERTQNEVRLSAIERVNNFFIDEAHTREANIAEAQFLVDEQGKEKGLLISRQKIEAMDLKEEEEDKSMLDKLILEFRALKLKVRVREEAAEKVKSAKRRAQEKRNEFALRIKYLEARQERERRALADSHVRMVKNMTIFRNLLIDNDMSLKRLVSAEEAANGSGPTSAPSSAPESTTLKIDADRLHEAKMLQVKARQQKEVEQLREEQLLRVKHINKLSEIEIDQTEEWETLLAEQKVQDMEMEADHVKEIETEQFRIQQQLNSLKAYNATRIQQHKASELAHQQKGEAKQLIKQHRLSSKYRKKSFFEREEAIKAMELGDEKAAAEGGNAGGDGDAHSEGSGGSSDSRSDGGFSKQTSEAYTVDTSTTSSGSEALSNATTDLMLEAQRAEEEESQKGRQQIEQLMMRQRELRESLLQQHREQRDALKMDHRQAMSDFHAEQEAEYQAVKRQQAIEMEQLMQLQKSADDMEEDNKVSNNLLGSMLPRFVSEALKLGKEVKPVDLNNITVLCTDIVQFTALTSKSSSYQIVNLLNRMYTAFDTILDDYKDVTKMETVGDAYILCGGLNTAANDAAQKAEGAEDVVKDSEHLSARLHAIEMAECAFRFVKAVEDLDMSDQVESSIKIRVGIHSGTAVGGVAGLVMPRFALFGSAPAISAQMEQKSQPNRIHVSAATAELLKKDYVLEPRAEQIMLEGGIPMQTYWLVGKKSAAGPNKGGVVGGAHGRRARGASAGTSPTRKAAGKTVRMAD</sequence>
<dbReference type="EMBL" id="GG745333">
    <property type="protein sequence ID" value="KNE58712.1"/>
    <property type="molecule type" value="Genomic_DNA"/>
</dbReference>
<evidence type="ECO:0000256" key="8">
    <source>
        <dbReference type="SAM" id="MobiDB-lite"/>
    </source>
</evidence>
<dbReference type="VEuPathDB" id="FungiDB:AMAG_04266"/>
<reference evidence="10 11" key="1">
    <citation type="submission" date="2009-11" db="EMBL/GenBank/DDBJ databases">
        <title>Annotation of Allomyces macrogynus ATCC 38327.</title>
        <authorList>
            <consortium name="The Broad Institute Genome Sequencing Platform"/>
            <person name="Russ C."/>
            <person name="Cuomo C."/>
            <person name="Burger G."/>
            <person name="Gray M.W."/>
            <person name="Holland P.W.H."/>
            <person name="King N."/>
            <person name="Lang F.B.F."/>
            <person name="Roger A.J."/>
            <person name="Ruiz-Trillo I."/>
            <person name="Young S.K."/>
            <person name="Zeng Q."/>
            <person name="Gargeya S."/>
            <person name="Fitzgerald M."/>
            <person name="Haas B."/>
            <person name="Abouelleil A."/>
            <person name="Alvarado L."/>
            <person name="Arachchi H.M."/>
            <person name="Berlin A."/>
            <person name="Chapman S.B."/>
            <person name="Gearin G."/>
            <person name="Goldberg J."/>
            <person name="Griggs A."/>
            <person name="Gujja S."/>
            <person name="Hansen M."/>
            <person name="Heiman D."/>
            <person name="Howarth C."/>
            <person name="Larimer J."/>
            <person name="Lui A."/>
            <person name="MacDonald P.J.P."/>
            <person name="McCowen C."/>
            <person name="Montmayeur A."/>
            <person name="Murphy C."/>
            <person name="Neiman D."/>
            <person name="Pearson M."/>
            <person name="Priest M."/>
            <person name="Roberts A."/>
            <person name="Saif S."/>
            <person name="Shea T."/>
            <person name="Sisk P."/>
            <person name="Stolte C."/>
            <person name="Sykes S."/>
            <person name="Wortman J."/>
            <person name="Nusbaum C."/>
            <person name="Birren B."/>
        </authorList>
    </citation>
    <scope>NUCLEOTIDE SEQUENCE [LARGE SCALE GENOMIC DNA]</scope>
    <source>
        <strain evidence="10 11">ATCC 38327</strain>
    </source>
</reference>
<dbReference type="GO" id="GO:0001653">
    <property type="term" value="F:peptide receptor activity"/>
    <property type="evidence" value="ECO:0007669"/>
    <property type="project" value="TreeGrafter"/>
</dbReference>
<comment type="subcellular location">
    <subcellularLocation>
        <location evidence="1">Membrane</location>
    </subcellularLocation>
</comment>
<proteinExistence type="predicted"/>
<dbReference type="SUPFAM" id="SSF55073">
    <property type="entry name" value="Nucleotide cyclase"/>
    <property type="match status" value="1"/>
</dbReference>
<feature type="region of interest" description="Disordered" evidence="8">
    <location>
        <begin position="321"/>
        <end position="340"/>
    </location>
</feature>
<dbReference type="PANTHER" id="PTHR11920">
    <property type="entry name" value="GUANYLYL CYCLASE"/>
    <property type="match status" value="1"/>
</dbReference>
<dbReference type="STRING" id="578462.A0A0L0S893"/>
<dbReference type="Pfam" id="PF00211">
    <property type="entry name" value="Guanylate_cyc"/>
    <property type="match status" value="1"/>
</dbReference>
<feature type="compositionally biased region" description="Polar residues" evidence="8">
    <location>
        <begin position="401"/>
        <end position="422"/>
    </location>
</feature>
<dbReference type="AlphaFoldDB" id="A0A0L0S893"/>
<dbReference type="GO" id="GO:0007168">
    <property type="term" value="P:receptor guanylyl cyclase signaling pathway"/>
    <property type="evidence" value="ECO:0007669"/>
    <property type="project" value="TreeGrafter"/>
</dbReference>
<dbReference type="GO" id="GO:0000166">
    <property type="term" value="F:nucleotide binding"/>
    <property type="evidence" value="ECO:0007669"/>
    <property type="project" value="UniProtKB-KW"/>
</dbReference>
<name>A0A0L0S893_ALLM3</name>
<evidence type="ECO:0000256" key="7">
    <source>
        <dbReference type="SAM" id="Coils"/>
    </source>
</evidence>
<dbReference type="InterPro" id="IPR029787">
    <property type="entry name" value="Nucleotide_cyclase"/>
</dbReference>
<feature type="compositionally biased region" description="Basic and acidic residues" evidence="8">
    <location>
        <begin position="322"/>
        <end position="336"/>
    </location>
</feature>
<dbReference type="PROSITE" id="PS50125">
    <property type="entry name" value="GUANYLATE_CYCLASE_2"/>
    <property type="match status" value="1"/>
</dbReference>
<evidence type="ECO:0000313" key="10">
    <source>
        <dbReference type="EMBL" id="KNE58712.1"/>
    </source>
</evidence>
<keyword evidence="4" id="KW-1133">Transmembrane helix</keyword>
<dbReference type="SMART" id="SM00044">
    <property type="entry name" value="CYCc"/>
    <property type="match status" value="1"/>
</dbReference>
<dbReference type="GO" id="GO:0035556">
    <property type="term" value="P:intracellular signal transduction"/>
    <property type="evidence" value="ECO:0007669"/>
    <property type="project" value="InterPro"/>
</dbReference>
<dbReference type="PANTHER" id="PTHR11920:SF335">
    <property type="entry name" value="GUANYLATE CYCLASE"/>
    <property type="match status" value="1"/>
</dbReference>
<protein>
    <recommendedName>
        <fullName evidence="9">Guanylate cyclase domain-containing protein</fullName>
    </recommendedName>
</protein>
<dbReference type="eggNOG" id="KOG1023">
    <property type="taxonomic scope" value="Eukaryota"/>
</dbReference>
<keyword evidence="5" id="KW-0472">Membrane</keyword>
<feature type="region of interest" description="Disordered" evidence="8">
    <location>
        <begin position="760"/>
        <end position="794"/>
    </location>
</feature>
<reference evidence="11" key="2">
    <citation type="submission" date="2009-11" db="EMBL/GenBank/DDBJ databases">
        <title>The Genome Sequence of Allomyces macrogynus strain ATCC 38327.</title>
        <authorList>
            <consortium name="The Broad Institute Genome Sequencing Platform"/>
            <person name="Russ C."/>
            <person name="Cuomo C."/>
            <person name="Shea T."/>
            <person name="Young S.K."/>
            <person name="Zeng Q."/>
            <person name="Koehrsen M."/>
            <person name="Haas B."/>
            <person name="Borodovsky M."/>
            <person name="Guigo R."/>
            <person name="Alvarado L."/>
            <person name="Berlin A."/>
            <person name="Borenstein D."/>
            <person name="Chen Z."/>
            <person name="Engels R."/>
            <person name="Freedman E."/>
            <person name="Gellesch M."/>
            <person name="Goldberg J."/>
            <person name="Griggs A."/>
            <person name="Gujja S."/>
            <person name="Heiman D."/>
            <person name="Hepburn T."/>
            <person name="Howarth C."/>
            <person name="Jen D."/>
            <person name="Larson L."/>
            <person name="Lewis B."/>
            <person name="Mehta T."/>
            <person name="Park D."/>
            <person name="Pearson M."/>
            <person name="Roberts A."/>
            <person name="Saif S."/>
            <person name="Shenoy N."/>
            <person name="Sisk P."/>
            <person name="Stolte C."/>
            <person name="Sykes S."/>
            <person name="Walk T."/>
            <person name="White J."/>
            <person name="Yandava C."/>
            <person name="Burger G."/>
            <person name="Gray M.W."/>
            <person name="Holland P.W.H."/>
            <person name="King N."/>
            <person name="Lang F.B.F."/>
            <person name="Roger A.J."/>
            <person name="Ruiz-Trillo I."/>
            <person name="Lander E."/>
            <person name="Nusbaum C."/>
        </authorList>
    </citation>
    <scope>NUCLEOTIDE SEQUENCE [LARGE SCALE GENOMIC DNA]</scope>
    <source>
        <strain evidence="11">ATCC 38327</strain>
    </source>
</reference>